<proteinExistence type="predicted"/>
<feature type="non-terminal residue" evidence="2">
    <location>
        <position position="1"/>
    </location>
</feature>
<dbReference type="InterPro" id="IPR040350">
    <property type="entry name" value="TMEM272"/>
</dbReference>
<keyword evidence="1" id="KW-1133">Transmembrane helix</keyword>
<evidence type="ECO:0000313" key="2">
    <source>
        <dbReference type="EMBL" id="CDW27194.1"/>
    </source>
</evidence>
<reference evidence="2" key="1">
    <citation type="submission" date="2014-05" db="EMBL/GenBank/DDBJ databases">
        <authorList>
            <person name="Chronopoulou M."/>
        </authorList>
    </citation>
    <scope>NUCLEOTIDE SEQUENCE</scope>
    <source>
        <tissue evidence="2">Whole organism</tissue>
    </source>
</reference>
<dbReference type="PANTHER" id="PTHR33444">
    <property type="entry name" value="SI:DKEY-19B23.12-RELATED"/>
    <property type="match status" value="1"/>
</dbReference>
<feature type="transmembrane region" description="Helical" evidence="1">
    <location>
        <begin position="176"/>
        <end position="204"/>
    </location>
</feature>
<dbReference type="PANTHER" id="PTHR33444:SF7">
    <property type="entry name" value="TRANSMEMBRANE PROTEIN 272"/>
    <property type="match status" value="1"/>
</dbReference>
<keyword evidence="1" id="KW-0812">Transmembrane</keyword>
<feature type="transmembrane region" description="Helical" evidence="1">
    <location>
        <begin position="136"/>
        <end position="156"/>
    </location>
</feature>
<feature type="transmembrane region" description="Helical" evidence="1">
    <location>
        <begin position="65"/>
        <end position="87"/>
    </location>
</feature>
<name>A0A0K2TMQ0_LEPSM</name>
<accession>A0A0K2TMQ0</accession>
<dbReference type="AlphaFoldDB" id="A0A0K2TMQ0"/>
<dbReference type="EMBL" id="HACA01009833">
    <property type="protein sequence ID" value="CDW27194.1"/>
    <property type="molecule type" value="Transcribed_RNA"/>
</dbReference>
<organism evidence="2">
    <name type="scientific">Lepeophtheirus salmonis</name>
    <name type="common">Salmon louse</name>
    <name type="synonym">Caligus salmonis</name>
    <dbReference type="NCBI Taxonomy" id="72036"/>
    <lineage>
        <taxon>Eukaryota</taxon>
        <taxon>Metazoa</taxon>
        <taxon>Ecdysozoa</taxon>
        <taxon>Arthropoda</taxon>
        <taxon>Crustacea</taxon>
        <taxon>Multicrustacea</taxon>
        <taxon>Hexanauplia</taxon>
        <taxon>Copepoda</taxon>
        <taxon>Siphonostomatoida</taxon>
        <taxon>Caligidae</taxon>
        <taxon>Lepeophtheirus</taxon>
    </lineage>
</organism>
<evidence type="ECO:0000256" key="1">
    <source>
        <dbReference type="SAM" id="Phobius"/>
    </source>
</evidence>
<sequence length="209" mass="23600">VEYVSGLHLCNFFVFVLRIFKRVLSMTTDEIKGKLAIILSIFLFILVNSAMIIAGSIFSCPADPMISLYLIIAGSMSISLLALRILLSHIVTPLLESCTVTSEKILLNHVKDRKVSYSVTKSKWCLKKVSDLLKCLDILASVFSTVWLIIGSIYVYGNLDLNYVNQNEENYCDLRLYGTAFIVITIGYISLFMSTIAAFIQLIYRNHKY</sequence>
<keyword evidence="1" id="KW-0472">Membrane</keyword>
<feature type="transmembrane region" description="Helical" evidence="1">
    <location>
        <begin position="36"/>
        <end position="59"/>
    </location>
</feature>
<protein>
    <submittedName>
        <fullName evidence="2">Uncharacterized protein</fullName>
    </submittedName>
</protein>
<dbReference type="OrthoDB" id="6157510at2759"/>
<feature type="transmembrane region" description="Helical" evidence="1">
    <location>
        <begin position="6"/>
        <end position="24"/>
    </location>
</feature>